<keyword evidence="7 9" id="KW-0694">RNA-binding</keyword>
<evidence type="ECO:0000313" key="11">
    <source>
        <dbReference type="EMBL" id="QFI37334.1"/>
    </source>
</evidence>
<evidence type="ECO:0000256" key="3">
    <source>
        <dbReference type="ARBA" id="ARBA00022552"/>
    </source>
</evidence>
<keyword evidence="5 9" id="KW-0808">Transferase</keyword>
<dbReference type="CDD" id="cd21153">
    <property type="entry name" value="PUA_RlmI"/>
    <property type="match status" value="1"/>
</dbReference>
<dbReference type="InterPro" id="IPR015947">
    <property type="entry name" value="PUA-like_sf"/>
</dbReference>
<dbReference type="OrthoDB" id="9805492at2"/>
<dbReference type="InterPro" id="IPR023542">
    <property type="entry name" value="RLMI"/>
</dbReference>
<accession>A0A5J6WIB2</accession>
<sequence length="396" mass="43618">MTAQIILAKGKEKALKRRHPWIFSGAVQKVKGEVAVGGTVDIMSAGGEWLASGSYSPESQIRVRVWHYDRGVEIDQAFFEKRIKQAQSLRDELIEEKGLTGYRLIAAESDSLPGITIDRYNDFLVCQLLSAGADFHRETLVAALSVLYPECSIYERSDVAVRKKEGLELVQGVLKGEEPPEAVIIEENGVKIEVDIKGGHKTGFYLDQRDNRKAAAKYAKGKDVLNCFSYTGGFGVYALQAGAKSITNVDLSQPALDIAKRNAEHNGLDLSNASFERADVFKILRQYREEGRTFDTIILDPPKFAESKAQMKGACRGYKDINFVAMQVLKPGGTLLTFSCSGLMEDGLFQKIVADAALDAGRDAYIVERLSQAGDHPTASFYPEGYYLNGLVLKVL</sequence>
<dbReference type="InterPro" id="IPR002478">
    <property type="entry name" value="PUA"/>
</dbReference>
<evidence type="ECO:0000259" key="10">
    <source>
        <dbReference type="SMART" id="SM00359"/>
    </source>
</evidence>
<dbReference type="Gene3D" id="2.30.130.10">
    <property type="entry name" value="PUA domain"/>
    <property type="match status" value="1"/>
</dbReference>
<protein>
    <recommendedName>
        <fullName evidence="9">Ribosomal RNA large subunit methyltransferase I</fullName>
        <ecNumber evidence="9">2.1.1.191</ecNumber>
    </recommendedName>
    <alternativeName>
        <fullName evidence="9">23S rRNA m5C1962 methyltransferase</fullName>
    </alternativeName>
    <alternativeName>
        <fullName evidence="9">rRNA (cytosine-C(5)-)-methyltransferase RlmI</fullName>
    </alternativeName>
</protein>
<dbReference type="GO" id="GO:0003723">
    <property type="term" value="F:RNA binding"/>
    <property type="evidence" value="ECO:0007669"/>
    <property type="project" value="UniProtKB-KW"/>
</dbReference>
<dbReference type="Proteomes" id="UP000327424">
    <property type="component" value="Chromosome"/>
</dbReference>
<evidence type="ECO:0000256" key="7">
    <source>
        <dbReference type="ARBA" id="ARBA00022884"/>
    </source>
</evidence>
<evidence type="ECO:0000256" key="9">
    <source>
        <dbReference type="HAMAP-Rule" id="MF_01857"/>
    </source>
</evidence>
<feature type="domain" description="PUA" evidence="10">
    <location>
        <begin position="3"/>
        <end position="88"/>
    </location>
</feature>
<dbReference type="KEGG" id="mmaa:FR932_05575"/>
<keyword evidence="3 9" id="KW-0698">rRNA processing</keyword>
<dbReference type="EMBL" id="CP044399">
    <property type="protein sequence ID" value="QFI37334.1"/>
    <property type="molecule type" value="Genomic_DNA"/>
</dbReference>
<dbReference type="PANTHER" id="PTHR42873:SF1">
    <property type="entry name" value="S-ADENOSYLMETHIONINE-DEPENDENT METHYLTRANSFERASE DOMAIN-CONTAINING PROTEIN"/>
    <property type="match status" value="1"/>
</dbReference>
<dbReference type="CDD" id="cd11572">
    <property type="entry name" value="RlmI_M_like"/>
    <property type="match status" value="1"/>
</dbReference>
<dbReference type="EC" id="2.1.1.191" evidence="9"/>
<dbReference type="SMART" id="SM00359">
    <property type="entry name" value="PUA"/>
    <property type="match status" value="1"/>
</dbReference>
<comment type="function">
    <text evidence="9">Specifically methylates the cytosine at position 1962 (m5C1962) of 23S rRNA.</text>
</comment>
<keyword evidence="6 9" id="KW-0949">S-adenosyl-L-methionine</keyword>
<dbReference type="AlphaFoldDB" id="A0A5J6WIB2"/>
<dbReference type="GO" id="GO:0016434">
    <property type="term" value="F:rRNA (cytosine) methyltransferase activity"/>
    <property type="evidence" value="ECO:0007669"/>
    <property type="project" value="UniProtKB-UniRule"/>
</dbReference>
<dbReference type="SUPFAM" id="SSF88697">
    <property type="entry name" value="PUA domain-like"/>
    <property type="match status" value="1"/>
</dbReference>
<dbReference type="InterPro" id="IPR036974">
    <property type="entry name" value="PUA_sf"/>
</dbReference>
<dbReference type="InterPro" id="IPR029063">
    <property type="entry name" value="SAM-dependent_MTases_sf"/>
</dbReference>
<reference evidence="11 12" key="1">
    <citation type="submission" date="2019-09" db="EMBL/GenBank/DDBJ databases">
        <title>Hybrid Assembly of the complete Genome of the Deep-Sea Bacterium Moritella marina from long Nanopore and Illumina reads.</title>
        <authorList>
            <person name="Magin S."/>
            <person name="Georgoulis A."/>
            <person name="Papadimitriou K."/>
            <person name="Iliakis G."/>
            <person name="Vorgias C.E."/>
        </authorList>
    </citation>
    <scope>NUCLEOTIDE SEQUENCE [LARGE SCALE GENOMIC DNA]</scope>
    <source>
        <strain evidence="11 12">MP-1</strain>
    </source>
</reference>
<organism evidence="11 12">
    <name type="scientific">Moritella marina ATCC 15381</name>
    <dbReference type="NCBI Taxonomy" id="1202962"/>
    <lineage>
        <taxon>Bacteria</taxon>
        <taxon>Pseudomonadati</taxon>
        <taxon>Pseudomonadota</taxon>
        <taxon>Gammaproteobacteria</taxon>
        <taxon>Alteromonadales</taxon>
        <taxon>Moritellaceae</taxon>
        <taxon>Moritella</taxon>
    </lineage>
</organism>
<comment type="catalytic activity">
    <reaction evidence="9">
        <text>cytidine(1962) in 23S rRNA + S-adenosyl-L-methionine = 5-methylcytidine(1962) in 23S rRNA + S-adenosyl-L-homocysteine + H(+)</text>
        <dbReference type="Rhea" id="RHEA:42912"/>
        <dbReference type="Rhea" id="RHEA-COMP:10382"/>
        <dbReference type="Rhea" id="RHEA-COMP:10386"/>
        <dbReference type="ChEBI" id="CHEBI:15378"/>
        <dbReference type="ChEBI" id="CHEBI:57856"/>
        <dbReference type="ChEBI" id="CHEBI:59789"/>
        <dbReference type="ChEBI" id="CHEBI:74483"/>
        <dbReference type="ChEBI" id="CHEBI:82748"/>
        <dbReference type="EC" id="2.1.1.191"/>
    </reaction>
</comment>
<dbReference type="GO" id="GO:0005737">
    <property type="term" value="C:cytoplasm"/>
    <property type="evidence" value="ECO:0007669"/>
    <property type="project" value="UniProtKB-SubCell"/>
</dbReference>
<dbReference type="InterPro" id="IPR041532">
    <property type="entry name" value="RlmI-like_PUA"/>
</dbReference>
<keyword evidence="12" id="KW-1185">Reference proteome</keyword>
<evidence type="ECO:0000256" key="4">
    <source>
        <dbReference type="ARBA" id="ARBA00022603"/>
    </source>
</evidence>
<dbReference type="Gene3D" id="3.30.750.80">
    <property type="entry name" value="RNA methyltransferase domain (HRMD) like"/>
    <property type="match status" value="1"/>
</dbReference>
<keyword evidence="2 9" id="KW-0963">Cytoplasm</keyword>
<comment type="subcellular location">
    <subcellularLocation>
        <location evidence="1 9">Cytoplasm</location>
    </subcellularLocation>
</comment>
<evidence type="ECO:0000256" key="2">
    <source>
        <dbReference type="ARBA" id="ARBA00022490"/>
    </source>
</evidence>
<evidence type="ECO:0000256" key="8">
    <source>
        <dbReference type="ARBA" id="ARBA00038091"/>
    </source>
</evidence>
<evidence type="ECO:0000256" key="1">
    <source>
        <dbReference type="ARBA" id="ARBA00004496"/>
    </source>
</evidence>
<gene>
    <name evidence="9" type="primary">rlmI</name>
    <name evidence="11" type="ORF">FR932_05575</name>
</gene>
<dbReference type="SUPFAM" id="SSF53335">
    <property type="entry name" value="S-adenosyl-L-methionine-dependent methyltransferases"/>
    <property type="match status" value="1"/>
</dbReference>
<name>A0A5J6WIB2_MORMI</name>
<evidence type="ECO:0000256" key="5">
    <source>
        <dbReference type="ARBA" id="ARBA00022679"/>
    </source>
</evidence>
<dbReference type="Pfam" id="PF17785">
    <property type="entry name" value="PUA_3"/>
    <property type="match status" value="1"/>
</dbReference>
<keyword evidence="4 9" id="KW-0489">Methyltransferase</keyword>
<dbReference type="Pfam" id="PF10672">
    <property type="entry name" value="Methyltrans_SAM"/>
    <property type="match status" value="1"/>
</dbReference>
<comment type="similarity">
    <text evidence="8 9">Belongs to the methyltransferase superfamily. RlmI family.</text>
</comment>
<dbReference type="RefSeq" id="WP_019439834.1">
    <property type="nucleotide sequence ID" value="NZ_ALOE01000004.1"/>
</dbReference>
<dbReference type="HAMAP" id="MF_01857">
    <property type="entry name" value="23SrRNA_methyltr_I"/>
    <property type="match status" value="1"/>
</dbReference>
<dbReference type="CDD" id="cd02440">
    <property type="entry name" value="AdoMet_MTases"/>
    <property type="match status" value="1"/>
</dbReference>
<evidence type="ECO:0000313" key="12">
    <source>
        <dbReference type="Proteomes" id="UP000327424"/>
    </source>
</evidence>
<dbReference type="PANTHER" id="PTHR42873">
    <property type="entry name" value="RIBOSOMAL RNA LARGE SUBUNIT METHYLTRANSFERASE"/>
    <property type="match status" value="1"/>
</dbReference>
<evidence type="ECO:0000256" key="6">
    <source>
        <dbReference type="ARBA" id="ARBA00022691"/>
    </source>
</evidence>
<dbReference type="PROSITE" id="PS50890">
    <property type="entry name" value="PUA"/>
    <property type="match status" value="1"/>
</dbReference>
<dbReference type="InterPro" id="IPR019614">
    <property type="entry name" value="SAM-dep_methyl-trfase"/>
</dbReference>
<proteinExistence type="inferred from homology"/>
<dbReference type="Gene3D" id="3.40.50.150">
    <property type="entry name" value="Vaccinia Virus protein VP39"/>
    <property type="match status" value="1"/>
</dbReference>